<dbReference type="Gene3D" id="3.80.10.10">
    <property type="entry name" value="Ribonuclease Inhibitor"/>
    <property type="match status" value="2"/>
</dbReference>
<dbReference type="PANTHER" id="PTHR45661">
    <property type="entry name" value="SURFACE ANTIGEN"/>
    <property type="match status" value="1"/>
</dbReference>
<dbReference type="EMBL" id="FUXZ01000002">
    <property type="protein sequence ID" value="SKA59926.1"/>
    <property type="molecule type" value="Genomic_DNA"/>
</dbReference>
<sequence length="489" mass="54443">MMENENYLQQSEGMHLGETSDISLSASADNDTHQAVVEMNNDPEVVVIAEGTTEIAPNEYKERVNLKEVRLPKSLEKIGKRAFYGCQNLTVVVFGGNEKVIEDEAFANCRALRKIELPDSLEEIGYGAIENFELGGTIALTNLKKLGARNFNISSSLKFEVGPNLEDIGMSSFNCVTKINVSSDNKKFKLRDGLLLDRLGTRLLFCERDMTDMVLVPATVTKIDDYAFYNCRKIKGVTIPDAVTEIPGYAFSGCEALTEVYLPGKLEKIARFAFYRCKALTEINIPGTVKKIESYAFGSCQGLKEVKVSDVCETRGAFESTVVVVPVPADQLTFSSHSSAATSMSSGSAAVRSSSTPFRTESAAAYKASVSSYSSALGSNNNLANQKRDEINDRRMEQKRQEQMRVKEERQNAQEELNARMREEFMEKKDALMQKVAFIKDELRRTSGVNVLKKNKLNNQLYECTIQAIDLNGKYGTYIDESEKIEIDD</sequence>
<dbReference type="InterPro" id="IPR026906">
    <property type="entry name" value="LRR_5"/>
</dbReference>
<accession>A0A1T4V4T9</accession>
<dbReference type="PANTHER" id="PTHR45661:SF3">
    <property type="entry name" value="IG-LIKE DOMAIN-CONTAINING PROTEIN"/>
    <property type="match status" value="1"/>
</dbReference>
<protein>
    <submittedName>
        <fullName evidence="2">Leucine rich repeat-containing protein</fullName>
    </submittedName>
</protein>
<dbReference type="AlphaFoldDB" id="A0A1T4V4T9"/>
<organism evidence="2 3">
    <name type="scientific">Eubacterium uniforme</name>
    <dbReference type="NCBI Taxonomy" id="39495"/>
    <lineage>
        <taxon>Bacteria</taxon>
        <taxon>Bacillati</taxon>
        <taxon>Bacillota</taxon>
        <taxon>Clostridia</taxon>
        <taxon>Eubacteriales</taxon>
        <taxon>Eubacteriaceae</taxon>
        <taxon>Eubacterium</taxon>
    </lineage>
</organism>
<dbReference type="STRING" id="39495.SAMN02745111_00121"/>
<feature type="region of interest" description="Disordered" evidence="1">
    <location>
        <begin position="375"/>
        <end position="412"/>
    </location>
</feature>
<evidence type="ECO:0000313" key="3">
    <source>
        <dbReference type="Proteomes" id="UP000190814"/>
    </source>
</evidence>
<dbReference type="Proteomes" id="UP000190814">
    <property type="component" value="Unassembled WGS sequence"/>
</dbReference>
<reference evidence="2 3" key="1">
    <citation type="submission" date="2017-02" db="EMBL/GenBank/DDBJ databases">
        <authorList>
            <person name="Peterson S.W."/>
        </authorList>
    </citation>
    <scope>NUCLEOTIDE SEQUENCE [LARGE SCALE GENOMIC DNA]</scope>
    <source>
        <strain evidence="2 3">ATCC 35992</strain>
    </source>
</reference>
<feature type="compositionally biased region" description="Low complexity" evidence="1">
    <location>
        <begin position="375"/>
        <end position="385"/>
    </location>
</feature>
<dbReference type="InterPro" id="IPR032675">
    <property type="entry name" value="LRR_dom_sf"/>
</dbReference>
<proteinExistence type="predicted"/>
<dbReference type="InterPro" id="IPR053139">
    <property type="entry name" value="Surface_bspA-like"/>
</dbReference>
<evidence type="ECO:0000256" key="1">
    <source>
        <dbReference type="SAM" id="MobiDB-lite"/>
    </source>
</evidence>
<feature type="compositionally biased region" description="Basic and acidic residues" evidence="1">
    <location>
        <begin position="386"/>
        <end position="412"/>
    </location>
</feature>
<dbReference type="RefSeq" id="WP_078765015.1">
    <property type="nucleotide sequence ID" value="NZ_FUXZ01000002.1"/>
</dbReference>
<evidence type="ECO:0000313" key="2">
    <source>
        <dbReference type="EMBL" id="SKA59926.1"/>
    </source>
</evidence>
<gene>
    <name evidence="2" type="ORF">SAMN02745111_00121</name>
</gene>
<name>A0A1T4V4T9_9FIRM</name>
<dbReference type="SUPFAM" id="SSF52058">
    <property type="entry name" value="L domain-like"/>
    <property type="match status" value="1"/>
</dbReference>
<dbReference type="OrthoDB" id="1824119at2"/>
<dbReference type="Pfam" id="PF13306">
    <property type="entry name" value="LRR_5"/>
    <property type="match status" value="2"/>
</dbReference>
<keyword evidence="3" id="KW-1185">Reference proteome</keyword>